<dbReference type="InterPro" id="IPR002545">
    <property type="entry name" value="CheW-lke_dom"/>
</dbReference>
<gene>
    <name evidence="2" type="ORF">ACFQU0_19240</name>
</gene>
<evidence type="ECO:0000313" key="3">
    <source>
        <dbReference type="Proteomes" id="UP001596457"/>
    </source>
</evidence>
<name>A0ABW2SGB0_9BURK</name>
<dbReference type="InterPro" id="IPR036061">
    <property type="entry name" value="CheW-like_dom_sf"/>
</dbReference>
<organism evidence="2 3">
    <name type="scientific">Hydrogenophaga defluvii</name>
    <dbReference type="NCBI Taxonomy" id="249410"/>
    <lineage>
        <taxon>Bacteria</taxon>
        <taxon>Pseudomonadati</taxon>
        <taxon>Pseudomonadota</taxon>
        <taxon>Betaproteobacteria</taxon>
        <taxon>Burkholderiales</taxon>
        <taxon>Comamonadaceae</taxon>
        <taxon>Hydrogenophaga</taxon>
    </lineage>
</organism>
<keyword evidence="3" id="KW-1185">Reference proteome</keyword>
<sequence length="168" mass="17927">MTTQETPPTPPAGRTAAHWLGVACGGHRFLVPLAQSGEIAGPSAVQPLPHAKAWVRGVTTLRGELYTVVDLLAWLGWPALADDTPGQARFVSGSGLLGINVLWPVDQLLGLRSADSFRPAPEPVPSPVVRQVLADAQDNVWYDLDLLALCERADFLDIHQRPASTGSP</sequence>
<proteinExistence type="predicted"/>
<dbReference type="Proteomes" id="UP001596457">
    <property type="component" value="Unassembled WGS sequence"/>
</dbReference>
<protein>
    <submittedName>
        <fullName evidence="2">Chemotaxis protein CheW</fullName>
    </submittedName>
</protein>
<feature type="domain" description="CheW-like" evidence="1">
    <location>
        <begin position="16"/>
        <end position="155"/>
    </location>
</feature>
<dbReference type="SUPFAM" id="SSF50341">
    <property type="entry name" value="CheW-like"/>
    <property type="match status" value="1"/>
</dbReference>
<dbReference type="EMBL" id="JBHTBZ010000068">
    <property type="protein sequence ID" value="MFC7462563.1"/>
    <property type="molecule type" value="Genomic_DNA"/>
</dbReference>
<accession>A0ABW2SGB0</accession>
<comment type="caution">
    <text evidence="2">The sequence shown here is derived from an EMBL/GenBank/DDBJ whole genome shotgun (WGS) entry which is preliminary data.</text>
</comment>
<dbReference type="Pfam" id="PF01584">
    <property type="entry name" value="CheW"/>
    <property type="match status" value="1"/>
</dbReference>
<reference evidence="3" key="1">
    <citation type="journal article" date="2019" name="Int. J. Syst. Evol. Microbiol.">
        <title>The Global Catalogue of Microorganisms (GCM) 10K type strain sequencing project: providing services to taxonomists for standard genome sequencing and annotation.</title>
        <authorList>
            <consortium name="The Broad Institute Genomics Platform"/>
            <consortium name="The Broad Institute Genome Sequencing Center for Infectious Disease"/>
            <person name="Wu L."/>
            <person name="Ma J."/>
        </authorList>
    </citation>
    <scope>NUCLEOTIDE SEQUENCE [LARGE SCALE GENOMIC DNA]</scope>
    <source>
        <strain evidence="3">CCUG 53903</strain>
    </source>
</reference>
<dbReference type="PROSITE" id="PS50851">
    <property type="entry name" value="CHEW"/>
    <property type="match status" value="1"/>
</dbReference>
<evidence type="ECO:0000259" key="1">
    <source>
        <dbReference type="PROSITE" id="PS50851"/>
    </source>
</evidence>
<dbReference type="SMART" id="SM00260">
    <property type="entry name" value="CheW"/>
    <property type="match status" value="1"/>
</dbReference>
<dbReference type="RefSeq" id="WP_382203447.1">
    <property type="nucleotide sequence ID" value="NZ_JBHTBZ010000068.1"/>
</dbReference>
<evidence type="ECO:0000313" key="2">
    <source>
        <dbReference type="EMBL" id="MFC7462563.1"/>
    </source>
</evidence>
<dbReference type="Gene3D" id="2.40.50.180">
    <property type="entry name" value="CheA-289, Domain 4"/>
    <property type="match status" value="1"/>
</dbReference>